<feature type="compositionally biased region" description="Gly residues" evidence="2">
    <location>
        <begin position="591"/>
        <end position="600"/>
    </location>
</feature>
<evidence type="ECO:0000256" key="2">
    <source>
        <dbReference type="SAM" id="MobiDB-lite"/>
    </source>
</evidence>
<gene>
    <name evidence="3" type="ORF">EAH_00062710</name>
</gene>
<evidence type="ECO:0000313" key="4">
    <source>
        <dbReference type="Proteomes" id="UP000018050"/>
    </source>
</evidence>
<dbReference type="Proteomes" id="UP000018050">
    <property type="component" value="Unassembled WGS sequence"/>
</dbReference>
<proteinExistence type="predicted"/>
<feature type="region of interest" description="Disordered" evidence="2">
    <location>
        <begin position="406"/>
        <end position="470"/>
    </location>
</feature>
<name>U6GQY7_EIMAC</name>
<dbReference type="AlphaFoldDB" id="U6GQY7"/>
<dbReference type="VEuPathDB" id="ToxoDB:EAH_00062710"/>
<protein>
    <submittedName>
        <fullName evidence="3">Uncharacterized protein</fullName>
    </submittedName>
</protein>
<evidence type="ECO:0000256" key="1">
    <source>
        <dbReference type="SAM" id="Coils"/>
    </source>
</evidence>
<dbReference type="OMA" id="NSERDTH"/>
<feature type="compositionally biased region" description="Polar residues" evidence="2">
    <location>
        <begin position="575"/>
        <end position="584"/>
    </location>
</feature>
<accession>U6GQY7</accession>
<feature type="compositionally biased region" description="Low complexity" evidence="2">
    <location>
        <begin position="143"/>
        <end position="156"/>
    </location>
</feature>
<feature type="non-terminal residue" evidence="3">
    <location>
        <position position="1"/>
    </location>
</feature>
<dbReference type="GeneID" id="25274341"/>
<evidence type="ECO:0000313" key="3">
    <source>
        <dbReference type="EMBL" id="CDI81678.1"/>
    </source>
</evidence>
<sequence>VSPQSLKVSLKVSPYVSQHLKEALKRKHVAEMKLRAHVASLSAVNEQLQAEASTLMDFHRLAEAHGPEAAEKLLLQQLRQQTERQNTELKDMQRLLTNREAQVSSLKCEVALCRKALGFLNALLQAQGPPDVGAPQLGPPHQEPLQLGPPQQGPLQLGPPEPMCLPPVKEDRTTQTEAPQSPPKPLSSAAKRCVCSTPPSAAGRRSSSEGPALPEEERDVSLEGRRQSSKSPSKTEGPSREARKTVEVAAVQEETPQLLPAESPAANSERDTHQAPMPRGVGPVMRFTVGPSTGYEHKRDDAVDSAVAALSNARLNKVLFTRICRGVYLYGHLAVALRLSPSGELRVSFEGRDYTAKDFIHSFEEEEFRYLKKKQKESGRAVSLEVCPHSNSSPCQQEVRRQTKQQNCLLSTKGKGVSSALDGKKGPHSKRRTTIAALPVNAAGPKGLLPSCSNSNSSSSSSRRPASRAPSCRLLPCNVNSSLSNQNGGAVGAPRGPPAHGLVALGYSKRSTGQQCSSTKASKATSAAAAKPAAAPAAACLVPSAAAAAAAAAAAVSGALRGSGQRQRTRAASVMPSQPTSSKRAPQKVGGAPGAPGGPGAPEKVVTGRSKLRPGFRLSSSLYSPL</sequence>
<feature type="region of interest" description="Disordered" evidence="2">
    <location>
        <begin position="561"/>
        <end position="626"/>
    </location>
</feature>
<feature type="region of interest" description="Disordered" evidence="2">
    <location>
        <begin position="130"/>
        <end position="283"/>
    </location>
</feature>
<dbReference type="EMBL" id="HG671769">
    <property type="protein sequence ID" value="CDI81678.1"/>
    <property type="molecule type" value="Genomic_DNA"/>
</dbReference>
<dbReference type="OrthoDB" id="342409at2759"/>
<keyword evidence="4" id="KW-1185">Reference proteome</keyword>
<feature type="compositionally biased region" description="Low complexity" evidence="2">
    <location>
        <begin position="451"/>
        <end position="470"/>
    </location>
</feature>
<organism evidence="3 4">
    <name type="scientific">Eimeria acervulina</name>
    <name type="common">Coccidian parasite</name>
    <dbReference type="NCBI Taxonomy" id="5801"/>
    <lineage>
        <taxon>Eukaryota</taxon>
        <taxon>Sar</taxon>
        <taxon>Alveolata</taxon>
        <taxon>Apicomplexa</taxon>
        <taxon>Conoidasida</taxon>
        <taxon>Coccidia</taxon>
        <taxon>Eucoccidiorida</taxon>
        <taxon>Eimeriorina</taxon>
        <taxon>Eimeriidae</taxon>
        <taxon>Eimeria</taxon>
    </lineage>
</organism>
<feature type="coiled-coil region" evidence="1">
    <location>
        <begin position="75"/>
        <end position="109"/>
    </location>
</feature>
<dbReference type="RefSeq" id="XP_013248677.1">
    <property type="nucleotide sequence ID" value="XM_013393223.1"/>
</dbReference>
<feature type="compositionally biased region" description="Basic and acidic residues" evidence="2">
    <location>
        <begin position="237"/>
        <end position="246"/>
    </location>
</feature>
<keyword evidence="1" id="KW-0175">Coiled coil</keyword>
<reference evidence="3" key="2">
    <citation type="submission" date="2013-10" db="EMBL/GenBank/DDBJ databases">
        <authorList>
            <person name="Aslett M."/>
        </authorList>
    </citation>
    <scope>NUCLEOTIDE SEQUENCE [LARGE SCALE GENOMIC DNA]</scope>
    <source>
        <strain evidence="3">Houghton</strain>
    </source>
</reference>
<reference evidence="3" key="1">
    <citation type="submission" date="2013-10" db="EMBL/GenBank/DDBJ databases">
        <title>Genomic analysis of the causative agents of coccidiosis in chickens.</title>
        <authorList>
            <person name="Reid A.J."/>
            <person name="Blake D."/>
            <person name="Billington K."/>
            <person name="Browne H."/>
            <person name="Dunn M."/>
            <person name="Hung S."/>
            <person name="Kawahara F."/>
            <person name="Miranda-Saavedra D."/>
            <person name="Mourier T."/>
            <person name="Nagra H."/>
            <person name="Otto T.D."/>
            <person name="Rawlings N."/>
            <person name="Sanchez A."/>
            <person name="Sanders M."/>
            <person name="Subramaniam C."/>
            <person name="Tay Y."/>
            <person name="Dear P."/>
            <person name="Doerig C."/>
            <person name="Gruber A."/>
            <person name="Parkinson J."/>
            <person name="Shirley M."/>
            <person name="Wan K.L."/>
            <person name="Berriman M."/>
            <person name="Tomley F."/>
            <person name="Pain A."/>
        </authorList>
    </citation>
    <scope>NUCLEOTIDE SEQUENCE [LARGE SCALE GENOMIC DNA]</scope>
    <source>
        <strain evidence="3">Houghton</strain>
    </source>
</reference>